<evidence type="ECO:0000256" key="2">
    <source>
        <dbReference type="ARBA" id="ARBA00022842"/>
    </source>
</evidence>
<dbReference type="InterPro" id="IPR035901">
    <property type="entry name" value="GIY-YIG_endonuc_sf"/>
</dbReference>
<name>A0A4Y6ENZ1_9CAUD</name>
<comment type="cofactor">
    <cofactor evidence="1">
        <name>Mg(2+)</name>
        <dbReference type="ChEBI" id="CHEBI:18420"/>
    </cofactor>
</comment>
<keyword evidence="4" id="KW-0378">Hydrolase</keyword>
<dbReference type="GO" id="GO:0004519">
    <property type="term" value="F:endonuclease activity"/>
    <property type="evidence" value="ECO:0007669"/>
    <property type="project" value="UniProtKB-KW"/>
</dbReference>
<keyword evidence="4" id="KW-0255">Endonuclease</keyword>
<keyword evidence="5" id="KW-1185">Reference proteome</keyword>
<evidence type="ECO:0000313" key="5">
    <source>
        <dbReference type="Proteomes" id="UP000318419"/>
    </source>
</evidence>
<proteinExistence type="predicted"/>
<organism evidence="4 5">
    <name type="scientific">Mycobacterium phage LilSpotty</name>
    <dbReference type="NCBI Taxonomy" id="2588512"/>
    <lineage>
        <taxon>Viruses</taxon>
        <taxon>Duplodnaviria</taxon>
        <taxon>Heunggongvirae</taxon>
        <taxon>Uroviricota</taxon>
        <taxon>Caudoviricetes</taxon>
        <taxon>Lilspottyvirus</taxon>
        <taxon>Lilspottyvirus lilspotty</taxon>
    </lineage>
</organism>
<dbReference type="PROSITE" id="PS50164">
    <property type="entry name" value="GIY_YIG"/>
    <property type="match status" value="1"/>
</dbReference>
<dbReference type="KEGG" id="vg:80019435"/>
<dbReference type="CDD" id="cd00719">
    <property type="entry name" value="GIY-YIG_SF"/>
    <property type="match status" value="1"/>
</dbReference>
<feature type="domain" description="GIY-YIG" evidence="3">
    <location>
        <begin position="2"/>
        <end position="73"/>
    </location>
</feature>
<keyword evidence="2" id="KW-0460">Magnesium</keyword>
<dbReference type="SUPFAM" id="SSF82771">
    <property type="entry name" value="GIY-YIG endonuclease"/>
    <property type="match status" value="1"/>
</dbReference>
<protein>
    <submittedName>
        <fullName evidence="4">G-I-Y Y-I-G endonuclease</fullName>
    </submittedName>
</protein>
<reference evidence="4 5" key="1">
    <citation type="submission" date="2019-05" db="EMBL/GenBank/DDBJ databases">
        <authorList>
            <person name="Kim R."/>
            <person name="Haleblian K.L."/>
            <person name="Torres C.-L.T."/>
            <person name="Chong M.Y."/>
            <person name="Duong K."/>
            <person name="Lee C."/>
            <person name="Lai L.T."/>
            <person name="Ballew A.S."/>
            <person name="Ly A.M."/>
            <person name="Wu S."/>
            <person name="Ngo R.T."/>
            <person name="Freise A.C."/>
            <person name="Reddi K."/>
            <person name="Moberg-Parker J."/>
            <person name="Garlena R.A."/>
            <person name="Russell D.A."/>
            <person name="Pope W.H."/>
            <person name="Jacobs-Sera D."/>
            <person name="Hatfull G.F."/>
        </authorList>
    </citation>
    <scope>NUCLEOTIDE SEQUENCE [LARGE SCALE GENOMIC DNA]</scope>
</reference>
<gene>
    <name evidence="4" type="primary">45</name>
    <name evidence="4" type="ORF">SEA_LILSPOTTY_45</name>
</gene>
<dbReference type="Proteomes" id="UP000318419">
    <property type="component" value="Genome"/>
</dbReference>
<evidence type="ECO:0000313" key="4">
    <source>
        <dbReference type="EMBL" id="QDF19777.1"/>
    </source>
</evidence>
<dbReference type="InterPro" id="IPR000305">
    <property type="entry name" value="GIY-YIG_endonuc"/>
</dbReference>
<dbReference type="GeneID" id="80019435"/>
<accession>A0A4Y6ENZ1</accession>
<dbReference type="RefSeq" id="YP_010754834.1">
    <property type="nucleotide sequence ID" value="NC_073464.1"/>
</dbReference>
<dbReference type="Pfam" id="PF01541">
    <property type="entry name" value="GIY-YIG"/>
    <property type="match status" value="1"/>
</dbReference>
<evidence type="ECO:0000259" key="3">
    <source>
        <dbReference type="PROSITE" id="PS50164"/>
    </source>
</evidence>
<evidence type="ECO:0000256" key="1">
    <source>
        <dbReference type="ARBA" id="ARBA00001946"/>
    </source>
</evidence>
<dbReference type="EMBL" id="MK977707">
    <property type="protein sequence ID" value="QDF19777.1"/>
    <property type="molecule type" value="Genomic_DNA"/>
</dbReference>
<sequence length="133" mass="15619">MAAHYVYRVFDRDGRLIYVGCTKNLFGRLRSHEINSWWAYQAARVTSKVYPDKRSGRDAECAAIRSERPRWNLFGRGSREMWTADEYADYVIACLNLSEPMTPYRLTRLQNLARHYRNRFGRELPVPIPESAA</sequence>
<keyword evidence="4" id="KW-0540">Nuclease</keyword>